<gene>
    <name evidence="2" type="ORF">GCM10007167_28160</name>
</gene>
<reference evidence="2" key="1">
    <citation type="journal article" date="2014" name="Int. J. Syst. Evol. Microbiol.">
        <title>Complete genome sequence of Corynebacterium casei LMG S-19264T (=DSM 44701T), isolated from a smear-ripened cheese.</title>
        <authorList>
            <consortium name="US DOE Joint Genome Institute (JGI-PGF)"/>
            <person name="Walter F."/>
            <person name="Albersmeier A."/>
            <person name="Kalinowski J."/>
            <person name="Ruckert C."/>
        </authorList>
    </citation>
    <scope>NUCLEOTIDE SEQUENCE</scope>
    <source>
        <strain evidence="2">KCTC 32020</strain>
    </source>
</reference>
<feature type="transmembrane region" description="Helical" evidence="1">
    <location>
        <begin position="111"/>
        <end position="130"/>
    </location>
</feature>
<protein>
    <submittedName>
        <fullName evidence="2">Uncharacterized protein</fullName>
    </submittedName>
</protein>
<dbReference type="Proteomes" id="UP000636453">
    <property type="component" value="Unassembled WGS sequence"/>
</dbReference>
<reference evidence="2" key="2">
    <citation type="submission" date="2020-09" db="EMBL/GenBank/DDBJ databases">
        <authorList>
            <person name="Sun Q."/>
            <person name="Kim S."/>
        </authorList>
    </citation>
    <scope>NUCLEOTIDE SEQUENCE</scope>
    <source>
        <strain evidence="2">KCTC 32020</strain>
    </source>
</reference>
<comment type="caution">
    <text evidence="2">The sequence shown here is derived from an EMBL/GenBank/DDBJ whole genome shotgun (WGS) entry which is preliminary data.</text>
</comment>
<evidence type="ECO:0000313" key="2">
    <source>
        <dbReference type="EMBL" id="GHE44943.1"/>
    </source>
</evidence>
<dbReference type="AlphaFoldDB" id="A0A919DIF1"/>
<evidence type="ECO:0000313" key="3">
    <source>
        <dbReference type="Proteomes" id="UP000636453"/>
    </source>
</evidence>
<organism evidence="2 3">
    <name type="scientific">Vulcaniibacterium thermophilum</name>
    <dbReference type="NCBI Taxonomy" id="1169913"/>
    <lineage>
        <taxon>Bacteria</taxon>
        <taxon>Pseudomonadati</taxon>
        <taxon>Pseudomonadota</taxon>
        <taxon>Gammaproteobacteria</taxon>
        <taxon>Lysobacterales</taxon>
        <taxon>Lysobacteraceae</taxon>
        <taxon>Vulcaniibacterium</taxon>
    </lineage>
</organism>
<accession>A0A919DIF1</accession>
<feature type="transmembrane region" description="Helical" evidence="1">
    <location>
        <begin position="70"/>
        <end position="91"/>
    </location>
</feature>
<sequence length="138" mass="14987">MEESPVKRMFLGTVAAVAIYALVDLMTGPLGQAAYRAFSQEVYVWVLALIWALPGLVGAFCGGLISGRRFFAIALVLWAVPVLYTLQWGYAMQQPARPMGVLEYLGNQLPSLPFGVAAVLLGAWAGGALARQRRQKRC</sequence>
<proteinExistence type="predicted"/>
<keyword evidence="3" id="KW-1185">Reference proteome</keyword>
<name>A0A919DIF1_9GAMM</name>
<dbReference type="EMBL" id="BNCF01000027">
    <property type="protein sequence ID" value="GHE44943.1"/>
    <property type="molecule type" value="Genomic_DNA"/>
</dbReference>
<keyword evidence="1" id="KW-0812">Transmembrane</keyword>
<keyword evidence="1" id="KW-0472">Membrane</keyword>
<evidence type="ECO:0000256" key="1">
    <source>
        <dbReference type="SAM" id="Phobius"/>
    </source>
</evidence>
<keyword evidence="1" id="KW-1133">Transmembrane helix</keyword>
<feature type="transmembrane region" description="Helical" evidence="1">
    <location>
        <begin position="43"/>
        <end position="65"/>
    </location>
</feature>